<dbReference type="Gene3D" id="3.30.70.1990">
    <property type="match status" value="1"/>
</dbReference>
<feature type="binding site" evidence="3">
    <location>
        <position position="234"/>
    </location>
    <ligand>
        <name>FAD</name>
        <dbReference type="ChEBI" id="CHEBI:57692"/>
    </ligand>
</feature>
<dbReference type="Proteomes" id="UP000189462">
    <property type="component" value="Unassembled WGS sequence"/>
</dbReference>
<proteinExistence type="predicted"/>
<dbReference type="PANTHER" id="PTHR42923:SF17">
    <property type="entry name" value="AMINE OXIDASE DOMAIN-CONTAINING PROTEIN"/>
    <property type="match status" value="1"/>
</dbReference>
<organism evidence="5 6">
    <name type="scientific">Thioalkalivibrio denitrificans</name>
    <dbReference type="NCBI Taxonomy" id="108003"/>
    <lineage>
        <taxon>Bacteria</taxon>
        <taxon>Pseudomonadati</taxon>
        <taxon>Pseudomonadota</taxon>
        <taxon>Gammaproteobacteria</taxon>
        <taxon>Chromatiales</taxon>
        <taxon>Ectothiorhodospiraceae</taxon>
        <taxon>Thioalkalivibrio</taxon>
    </lineage>
</organism>
<evidence type="ECO:0000313" key="6">
    <source>
        <dbReference type="Proteomes" id="UP000189462"/>
    </source>
</evidence>
<dbReference type="OrthoDB" id="20837at2"/>
<keyword evidence="2" id="KW-0560">Oxidoreductase</keyword>
<evidence type="ECO:0000256" key="3">
    <source>
        <dbReference type="PIRSR" id="PIRSR601613-1"/>
    </source>
</evidence>
<feature type="domain" description="Amine oxidase" evidence="4">
    <location>
        <begin position="13"/>
        <end position="417"/>
    </location>
</feature>
<dbReference type="Gene3D" id="1.10.405.20">
    <property type="match status" value="1"/>
</dbReference>
<sequence>MNPSRIAVIGGGISGLATAWLLAQRHQVTLFEAEARVGGHSNTMYVQGAAGPVPVDTGFMVFNERNYPELTALFRHLDVAAQDTDMSFSASIDGGRLEYAGTSLNTLFAQRLNLARPRFLRMVADILAFNRRAKALLDAGAVPDVALGDYLFSEGYGPGFRDEYLLPMAAAIWSCPTRVMLDFPLASFLSFFRNHGLLDLTDRPQWRTVTGGSQRYVQRMLDTFHGTVHTGSPVVLVRRRPDRVQVRCANGRLEDFDHAVLASHADQSLGMIERPTEAERAVLGAFRYQGNHVWLHTDARLMPRRRSVWSSWNYLARTDRDSRPEVSVTYWMNRLQRLPETLGPCLVSLNPLLEPRDERVVAEMTYHHPVFDRMAMAAQHRIPGLQGQDRLWFCGAWCGFGFHEDGLRSALSVAWRMGVTAPWASHRPVQPPIPADAGVVQAA</sequence>
<dbReference type="InterPro" id="IPR001613">
    <property type="entry name" value="Flavin_amine_oxidase"/>
</dbReference>
<gene>
    <name evidence="5" type="ORF">B1C78_08585</name>
</gene>
<dbReference type="FunFam" id="1.10.405.20:FF:000001">
    <property type="entry name" value="Amine oxidase"/>
    <property type="match status" value="1"/>
</dbReference>
<protein>
    <submittedName>
        <fullName evidence="5">NAD/FAD-binding protein</fullName>
    </submittedName>
</protein>
<dbReference type="SUPFAM" id="SSF51905">
    <property type="entry name" value="FAD/NAD(P)-binding domain"/>
    <property type="match status" value="1"/>
</dbReference>
<feature type="binding site" evidence="3">
    <location>
        <position position="14"/>
    </location>
    <ligand>
        <name>FAD</name>
        <dbReference type="ChEBI" id="CHEBI:57692"/>
    </ligand>
</feature>
<dbReference type="InterPro" id="IPR036188">
    <property type="entry name" value="FAD/NAD-bd_sf"/>
</dbReference>
<dbReference type="PRINTS" id="PR00757">
    <property type="entry name" value="AMINEOXDASEF"/>
</dbReference>
<evidence type="ECO:0000256" key="1">
    <source>
        <dbReference type="ARBA" id="ARBA00001974"/>
    </source>
</evidence>
<dbReference type="Pfam" id="PF01593">
    <property type="entry name" value="Amino_oxidase"/>
    <property type="match status" value="1"/>
</dbReference>
<comment type="caution">
    <text evidence="5">The sequence shown here is derived from an EMBL/GenBank/DDBJ whole genome shotgun (WGS) entry which is preliminary data.</text>
</comment>
<dbReference type="InterPro" id="IPR050464">
    <property type="entry name" value="Zeta_carotene_desat/Oxidored"/>
</dbReference>
<dbReference type="Gene3D" id="3.50.50.60">
    <property type="entry name" value="FAD/NAD(P)-binding domain"/>
    <property type="match status" value="1"/>
</dbReference>
<dbReference type="InterPro" id="IPR002937">
    <property type="entry name" value="Amino_oxidase"/>
</dbReference>
<dbReference type="STRING" id="108003.B1C78_08585"/>
<dbReference type="AlphaFoldDB" id="A0A1V3NHM1"/>
<name>A0A1V3NHM1_9GAMM</name>
<dbReference type="PANTHER" id="PTHR42923">
    <property type="entry name" value="PROTOPORPHYRINOGEN OXIDASE"/>
    <property type="match status" value="1"/>
</dbReference>
<reference evidence="5 6" key="1">
    <citation type="submission" date="2017-02" db="EMBL/GenBank/DDBJ databases">
        <title>Genomic diversity within the haloalkaliphilic genus Thioalkalivibrio.</title>
        <authorList>
            <person name="Ahn A.-C."/>
            <person name="Meier-Kolthoff J."/>
            <person name="Overmars L."/>
            <person name="Richter M."/>
            <person name="Woyke T."/>
            <person name="Sorokin D.Y."/>
            <person name="Muyzer G."/>
        </authorList>
    </citation>
    <scope>NUCLEOTIDE SEQUENCE [LARGE SCALE GENOMIC DNA]</scope>
    <source>
        <strain evidence="5 6">ALJD</strain>
    </source>
</reference>
<evidence type="ECO:0000313" key="5">
    <source>
        <dbReference type="EMBL" id="OOG24550.1"/>
    </source>
</evidence>
<accession>A0A1V3NHM1</accession>
<dbReference type="GO" id="GO:0016491">
    <property type="term" value="F:oxidoreductase activity"/>
    <property type="evidence" value="ECO:0007669"/>
    <property type="project" value="UniProtKB-KW"/>
</dbReference>
<feature type="binding site" evidence="3">
    <location>
        <begin position="32"/>
        <end position="33"/>
    </location>
    <ligand>
        <name>FAD</name>
        <dbReference type="ChEBI" id="CHEBI:57692"/>
    </ligand>
</feature>
<dbReference type="RefSeq" id="WP_077278741.1">
    <property type="nucleotide sequence ID" value="NZ_MVBK01000046.1"/>
</dbReference>
<evidence type="ECO:0000259" key="4">
    <source>
        <dbReference type="Pfam" id="PF01593"/>
    </source>
</evidence>
<comment type="cofactor">
    <cofactor evidence="1">
        <name>FAD</name>
        <dbReference type="ChEBI" id="CHEBI:57692"/>
    </cofactor>
</comment>
<dbReference type="EMBL" id="MVBK01000046">
    <property type="protein sequence ID" value="OOG24550.1"/>
    <property type="molecule type" value="Genomic_DNA"/>
</dbReference>
<evidence type="ECO:0000256" key="2">
    <source>
        <dbReference type="ARBA" id="ARBA00023002"/>
    </source>
</evidence>
<keyword evidence="6" id="KW-1185">Reference proteome</keyword>